<feature type="chain" id="PRO_5045487359" description="TonB C-terminal domain-containing protein" evidence="1">
    <location>
        <begin position="20"/>
        <end position="185"/>
    </location>
</feature>
<keyword evidence="3" id="KW-1185">Reference proteome</keyword>
<keyword evidence="1" id="KW-0732">Signal</keyword>
<dbReference type="RefSeq" id="WP_346761825.1">
    <property type="nucleotide sequence ID" value="NZ_JAUJEB010000009.1"/>
</dbReference>
<reference evidence="2" key="1">
    <citation type="submission" date="2023-06" db="EMBL/GenBank/DDBJ databases">
        <title>Genomic of Agaribacillus aureum.</title>
        <authorList>
            <person name="Wang G."/>
        </authorList>
    </citation>
    <scope>NUCLEOTIDE SEQUENCE</scope>
    <source>
        <strain evidence="2">BMA12</strain>
    </source>
</reference>
<dbReference type="Gene3D" id="3.30.1150.10">
    <property type="match status" value="1"/>
</dbReference>
<evidence type="ECO:0008006" key="4">
    <source>
        <dbReference type="Google" id="ProtNLM"/>
    </source>
</evidence>
<evidence type="ECO:0000313" key="3">
    <source>
        <dbReference type="Proteomes" id="UP001172083"/>
    </source>
</evidence>
<proteinExistence type="predicted"/>
<organism evidence="2 3">
    <name type="scientific">Agaribacillus aureus</name>
    <dbReference type="NCBI Taxonomy" id="3051825"/>
    <lineage>
        <taxon>Bacteria</taxon>
        <taxon>Pseudomonadati</taxon>
        <taxon>Bacteroidota</taxon>
        <taxon>Cytophagia</taxon>
        <taxon>Cytophagales</taxon>
        <taxon>Splendidivirgaceae</taxon>
        <taxon>Agaribacillus</taxon>
    </lineage>
</organism>
<sequence length="185" mass="20730">MIQLNILFIAMLFIGQFNAGSESLEDPVDSQHCFNANEIISFGGLLVNGLKEGEWKGFDQHGSLSFSEMYVADKLVNGRRFNNKDTTIYKKIYNPAYSEEVNWLAQHIITPEAGMINGKEATLNAKVIISETGALLDVEVLNELDASVEDCVIETIRNRTSWQPAIYRGKAVLSCQLLKVELERQ</sequence>
<dbReference type="Proteomes" id="UP001172083">
    <property type="component" value="Unassembled WGS sequence"/>
</dbReference>
<dbReference type="EMBL" id="JAUJEB010000009">
    <property type="protein sequence ID" value="MDN5216488.1"/>
    <property type="molecule type" value="Genomic_DNA"/>
</dbReference>
<protein>
    <recommendedName>
        <fullName evidence="4">TonB C-terminal domain-containing protein</fullName>
    </recommendedName>
</protein>
<gene>
    <name evidence="2" type="ORF">QQ020_30750</name>
</gene>
<evidence type="ECO:0000256" key="1">
    <source>
        <dbReference type="SAM" id="SignalP"/>
    </source>
</evidence>
<comment type="caution">
    <text evidence="2">The sequence shown here is derived from an EMBL/GenBank/DDBJ whole genome shotgun (WGS) entry which is preliminary data.</text>
</comment>
<evidence type="ECO:0000313" key="2">
    <source>
        <dbReference type="EMBL" id="MDN5216488.1"/>
    </source>
</evidence>
<accession>A0ABT8LFZ4</accession>
<name>A0ABT8LFZ4_9BACT</name>
<feature type="signal peptide" evidence="1">
    <location>
        <begin position="1"/>
        <end position="19"/>
    </location>
</feature>
<dbReference type="SUPFAM" id="SSF74653">
    <property type="entry name" value="TolA/TonB C-terminal domain"/>
    <property type="match status" value="1"/>
</dbReference>